<keyword evidence="7" id="KW-0472">Membrane</keyword>
<evidence type="ECO:0000256" key="5">
    <source>
        <dbReference type="ARBA" id="ARBA00023049"/>
    </source>
</evidence>
<evidence type="ECO:0000256" key="7">
    <source>
        <dbReference type="SAM" id="Phobius"/>
    </source>
</evidence>
<dbReference type="InterPro" id="IPR032456">
    <property type="entry name" value="Peptidase_M48_N"/>
</dbReference>
<feature type="transmembrane region" description="Helical" evidence="7">
    <location>
        <begin position="7"/>
        <end position="25"/>
    </location>
</feature>
<feature type="transmembrane region" description="Helical" evidence="7">
    <location>
        <begin position="63"/>
        <end position="85"/>
    </location>
</feature>
<evidence type="ECO:0000313" key="11">
    <source>
        <dbReference type="Proteomes" id="UP001589619"/>
    </source>
</evidence>
<feature type="domain" description="Peptidase M48" evidence="8">
    <location>
        <begin position="208"/>
        <end position="413"/>
    </location>
</feature>
<comment type="caution">
    <text evidence="10">The sequence shown here is derived from an EMBL/GenBank/DDBJ whole genome shotgun (WGS) entry which is preliminary data.</text>
</comment>
<evidence type="ECO:0000256" key="4">
    <source>
        <dbReference type="ARBA" id="ARBA00022833"/>
    </source>
</evidence>
<evidence type="ECO:0000259" key="9">
    <source>
        <dbReference type="Pfam" id="PF16491"/>
    </source>
</evidence>
<keyword evidence="4 6" id="KW-0862">Zinc</keyword>
<dbReference type="CDD" id="cd07343">
    <property type="entry name" value="M48A_Zmpste24p_like"/>
    <property type="match status" value="1"/>
</dbReference>
<accession>A0ABV5VTK1</accession>
<feature type="transmembrane region" description="Helical" evidence="7">
    <location>
        <begin position="97"/>
        <end position="119"/>
    </location>
</feature>
<keyword evidence="3 6" id="KW-0378">Hydrolase</keyword>
<feature type="transmembrane region" description="Helical" evidence="7">
    <location>
        <begin position="290"/>
        <end position="312"/>
    </location>
</feature>
<feature type="domain" description="CAAX prenyl protease 1 N-terminal" evidence="9">
    <location>
        <begin position="38"/>
        <end position="203"/>
    </location>
</feature>
<name>A0ABV5VTK1_9BACL</name>
<comment type="similarity">
    <text evidence="6">Belongs to the peptidase M48 family.</text>
</comment>
<evidence type="ECO:0000256" key="3">
    <source>
        <dbReference type="ARBA" id="ARBA00022801"/>
    </source>
</evidence>
<reference evidence="10 11" key="1">
    <citation type="submission" date="2024-09" db="EMBL/GenBank/DDBJ databases">
        <authorList>
            <person name="Sun Q."/>
            <person name="Mori K."/>
        </authorList>
    </citation>
    <scope>NUCLEOTIDE SEQUENCE [LARGE SCALE GENOMIC DNA]</scope>
    <source>
        <strain evidence="10 11">JCM 12520</strain>
    </source>
</reference>
<dbReference type="Pfam" id="PF01435">
    <property type="entry name" value="Peptidase_M48"/>
    <property type="match status" value="1"/>
</dbReference>
<protein>
    <submittedName>
        <fullName evidence="10">M48 family metallopeptidase</fullName>
    </submittedName>
</protein>
<dbReference type="Pfam" id="PF16491">
    <property type="entry name" value="Peptidase_M48_N"/>
    <property type="match status" value="1"/>
</dbReference>
<keyword evidence="5 6" id="KW-0482">Metalloprotease</keyword>
<evidence type="ECO:0000313" key="10">
    <source>
        <dbReference type="EMBL" id="MFB9751433.1"/>
    </source>
</evidence>
<dbReference type="RefSeq" id="WP_344911924.1">
    <property type="nucleotide sequence ID" value="NZ_BAAAYO010000010.1"/>
</dbReference>
<dbReference type="Proteomes" id="UP001589619">
    <property type="component" value="Unassembled WGS sequence"/>
</dbReference>
<organism evidence="10 11">
    <name type="scientific">Paenibacillus hodogayensis</name>
    <dbReference type="NCBI Taxonomy" id="279208"/>
    <lineage>
        <taxon>Bacteria</taxon>
        <taxon>Bacillati</taxon>
        <taxon>Bacillota</taxon>
        <taxon>Bacilli</taxon>
        <taxon>Bacillales</taxon>
        <taxon>Paenibacillaceae</taxon>
        <taxon>Paenibacillus</taxon>
    </lineage>
</organism>
<feature type="transmembrane region" description="Helical" evidence="7">
    <location>
        <begin position="174"/>
        <end position="192"/>
    </location>
</feature>
<gene>
    <name evidence="10" type="ORF">ACFFNY_07620</name>
</gene>
<dbReference type="InterPro" id="IPR001915">
    <property type="entry name" value="Peptidase_M48"/>
</dbReference>
<evidence type="ECO:0000256" key="2">
    <source>
        <dbReference type="ARBA" id="ARBA00022723"/>
    </source>
</evidence>
<proteinExistence type="inferred from homology"/>
<dbReference type="InterPro" id="IPR027057">
    <property type="entry name" value="CAXX_Prtase_1"/>
</dbReference>
<dbReference type="PANTHER" id="PTHR10120">
    <property type="entry name" value="CAAX PRENYL PROTEASE 1"/>
    <property type="match status" value="1"/>
</dbReference>
<feature type="transmembrane region" description="Helical" evidence="7">
    <location>
        <begin position="147"/>
        <end position="167"/>
    </location>
</feature>
<dbReference type="EMBL" id="JBHMAG010000007">
    <property type="protein sequence ID" value="MFB9751433.1"/>
    <property type="molecule type" value="Genomic_DNA"/>
</dbReference>
<keyword evidence="2" id="KW-0479">Metal-binding</keyword>
<keyword evidence="7" id="KW-0812">Transmembrane</keyword>
<sequence>MPKAIRLYCLWFALYVVVIGIGLWLSSGNTVPAAFRGTPADPATFLSPDQLRESGVYSAQRNWLFFISYPWQWGVYVILLFGGFAKSWEAKLEQTRLPFAARLAVLAVMISAVAFVAQLPVRFTGYMLSRSHHISTQPFAGWVRDKLVAFGIDTLITLAVAVVAFWFIRRGGRWWLKLWLLSIPFTLFLMYIQPVVIDPLYNQFSRLSDPELELSIERLAAEAGIPTERIFEVDMSTKTNALNAYVDGIGPSLRIVLWDTTLQRMTRDEVLLIVAHEIGHYVMHHLEWSVLGAVGGSLAMLGLGSIALRFLIRRWGKAWGIREPGQAAALPLMLLLLSVVSFASLPVSNAVSRQAESAADRYAEQLIGHSSSAVSMHQKLAKATLDEIDPPWLVKLFRSTHPSALERIADAQAFENRSK</sequence>
<evidence type="ECO:0000259" key="8">
    <source>
        <dbReference type="Pfam" id="PF01435"/>
    </source>
</evidence>
<keyword evidence="11" id="KW-1185">Reference proteome</keyword>
<keyword evidence="7" id="KW-1133">Transmembrane helix</keyword>
<evidence type="ECO:0000256" key="6">
    <source>
        <dbReference type="RuleBase" id="RU003983"/>
    </source>
</evidence>
<keyword evidence="1 6" id="KW-0645">Protease</keyword>
<comment type="cofactor">
    <cofactor evidence="6">
        <name>Zn(2+)</name>
        <dbReference type="ChEBI" id="CHEBI:29105"/>
    </cofactor>
    <text evidence="6">Binds 1 zinc ion per subunit.</text>
</comment>
<evidence type="ECO:0000256" key="1">
    <source>
        <dbReference type="ARBA" id="ARBA00022670"/>
    </source>
</evidence>
<dbReference type="Gene3D" id="3.30.2010.10">
    <property type="entry name" value="Metalloproteases ('zincins'), catalytic domain"/>
    <property type="match status" value="1"/>
</dbReference>